<proteinExistence type="predicted"/>
<evidence type="ECO:0000313" key="2">
    <source>
        <dbReference type="EMBL" id="TDT46160.1"/>
    </source>
</evidence>
<accession>A0A4R7K578</accession>
<keyword evidence="1" id="KW-0732">Signal</keyword>
<reference evidence="2 3" key="1">
    <citation type="submission" date="2019-03" db="EMBL/GenBank/DDBJ databases">
        <title>Genomic Encyclopedia of Archaeal and Bacterial Type Strains, Phase II (KMG-II): from individual species to whole genera.</title>
        <authorList>
            <person name="Goeker M."/>
        </authorList>
    </citation>
    <scope>NUCLEOTIDE SEQUENCE [LARGE SCALE GENOMIC DNA]</scope>
    <source>
        <strain evidence="2 3">DSM 25233</strain>
    </source>
</reference>
<dbReference type="RefSeq" id="WP_133685656.1">
    <property type="nucleotide sequence ID" value="NZ_SOAY01000010.1"/>
</dbReference>
<dbReference type="Proteomes" id="UP000294749">
    <property type="component" value="Unassembled WGS sequence"/>
</dbReference>
<dbReference type="OrthoDB" id="1452110at2"/>
<dbReference type="AlphaFoldDB" id="A0A4R7K578"/>
<evidence type="ECO:0000313" key="3">
    <source>
        <dbReference type="Proteomes" id="UP000294749"/>
    </source>
</evidence>
<name>A0A4R7K578_9FLAO</name>
<feature type="signal peptide" evidence="1">
    <location>
        <begin position="1"/>
        <end position="20"/>
    </location>
</feature>
<dbReference type="EMBL" id="SOAY01000010">
    <property type="protein sequence ID" value="TDT46160.1"/>
    <property type="molecule type" value="Genomic_DNA"/>
</dbReference>
<keyword evidence="3" id="KW-1185">Reference proteome</keyword>
<comment type="caution">
    <text evidence="2">The sequence shown here is derived from an EMBL/GenBank/DDBJ whole genome shotgun (WGS) entry which is preliminary data.</text>
</comment>
<sequence length="123" mass="13579">MKAKFFVFLLISLVVLNSCSNEKDDVFVYEGYWSGQYTGNLDSGNWSIRVDMNKTVIGTYTPIQSSYSYQIIGTITENGVLNADIKTSEIIGEFSGSFIDNIASGLWTMNSDDDSGSWSGVKL</sequence>
<feature type="chain" id="PRO_5020366292" evidence="1">
    <location>
        <begin position="21"/>
        <end position="123"/>
    </location>
</feature>
<organism evidence="2 3">
    <name type="scientific">Maribacter spongiicola</name>
    <dbReference type="NCBI Taxonomy" id="1206753"/>
    <lineage>
        <taxon>Bacteria</taxon>
        <taxon>Pseudomonadati</taxon>
        <taxon>Bacteroidota</taxon>
        <taxon>Flavobacteriia</taxon>
        <taxon>Flavobacteriales</taxon>
        <taxon>Flavobacteriaceae</taxon>
        <taxon>Maribacter</taxon>
    </lineage>
</organism>
<evidence type="ECO:0000256" key="1">
    <source>
        <dbReference type="SAM" id="SignalP"/>
    </source>
</evidence>
<protein>
    <submittedName>
        <fullName evidence="2">Uncharacterized protein</fullName>
    </submittedName>
</protein>
<gene>
    <name evidence="2" type="ORF">CLV90_0203</name>
</gene>